<dbReference type="InterPro" id="IPR036317">
    <property type="entry name" value="Cullin_homology_sf"/>
</dbReference>
<dbReference type="InterPro" id="IPR044554">
    <property type="entry name" value="ANAPC2"/>
</dbReference>
<reference evidence="3 4" key="1">
    <citation type="submission" date="2016-07" db="EMBL/GenBank/DDBJ databases">
        <title>Pervasive Adenine N6-methylation of Active Genes in Fungi.</title>
        <authorList>
            <consortium name="DOE Joint Genome Institute"/>
            <person name="Mondo S.J."/>
            <person name="Dannebaum R.O."/>
            <person name="Kuo R.C."/>
            <person name="Labutti K."/>
            <person name="Haridas S."/>
            <person name="Kuo A."/>
            <person name="Salamov A."/>
            <person name="Ahrendt S.R."/>
            <person name="Lipzen A."/>
            <person name="Sullivan W."/>
            <person name="Andreopoulos W.B."/>
            <person name="Clum A."/>
            <person name="Lindquist E."/>
            <person name="Daum C."/>
            <person name="Ramamoorthy G.K."/>
            <person name="Gryganskyi A."/>
            <person name="Culley D."/>
            <person name="Magnuson J.K."/>
            <person name="James T.Y."/>
            <person name="O'Malley M.A."/>
            <person name="Stajich J.E."/>
            <person name="Spatafora J.W."/>
            <person name="Visel A."/>
            <person name="Grigoriev I.V."/>
        </authorList>
    </citation>
    <scope>NUCLEOTIDE SEQUENCE [LARGE SCALE GENOMIC DNA]</scope>
    <source>
        <strain evidence="3 4">NRRL 3301</strain>
    </source>
</reference>
<name>A0A1X2GC57_9FUNG</name>
<dbReference type="PANTHER" id="PTHR45957">
    <property type="entry name" value="ANAPHASE-PROMOTING COMPLEX SUBUNIT 2"/>
    <property type="match status" value="1"/>
</dbReference>
<dbReference type="Pfam" id="PF26557">
    <property type="entry name" value="Cullin_AB"/>
    <property type="match status" value="1"/>
</dbReference>
<dbReference type="EMBL" id="MCGT01000023">
    <property type="protein sequence ID" value="ORX50431.1"/>
    <property type="molecule type" value="Genomic_DNA"/>
</dbReference>
<dbReference type="GO" id="GO:0031625">
    <property type="term" value="F:ubiquitin protein ligase binding"/>
    <property type="evidence" value="ECO:0007669"/>
    <property type="project" value="InterPro"/>
</dbReference>
<evidence type="ECO:0000256" key="1">
    <source>
        <dbReference type="PROSITE-ProRule" id="PRU00330"/>
    </source>
</evidence>
<sequence length="745" mass="85906">MLSNILLYNQNVNESSFIEAYLPPGLPSMEEIIEYCEKYPRLLTLRDSPLKDLQDPLVSIHVIHDWYTTLASKYFQSQSTKVFDNWQQDLQASNTDDERFDLLLKTVDRLYSVYDRVHLALSMPWTEASPMTDPELKRLLKTAFDQIVISRIPHSFYLLNNRYASTIYMQHFEWPEDAATTGDPDVVLPALPCTNQYPYQGAQLTWILTQRLDDDLPELVQGPTMTDDQLDVQVAHVMRGCTNMDVDTGGGSDAIGTRSRHSLTLLSSHDSLEESGAMSPPSKFAEYCQKANTVKLAPQWKSLAEEWLHRQINHGPLADDWTEYILASELRRMQLTILPWLSHILTVSPTNTERSPWHEFLRAKIQLEHSLYAIFYESRCNSIFDILMTNYPSACPVFEDLKTIESIIQPPKSLKKSVKESLDARLLYRGASATDIIQQYLGCIRYLKVFDPTCQTLLAIQQQVESYMITYRKDTIEGVVEMIRNRDEYDLNENSDSPYVFSDSEVDDSLAIPMDEISQLERLQRKCHDLLAMLISLCGSIPQFIEGYQTQLAQALLMNVDYDTLPEEETLEILKTHFPENTLFACEIMLKDMTESKRLDTQIHEANNSTSDFLHGIIMSRHYWPEAYRESAKEDFDKLSLLPSVEEYGQEFSNLKGGNRKLEWLPEYGSVTLELEFENRTQEWTVKPPAAIVIRLFEKCPTLSMKQIMTATNFDAETTMESLNFWYKCQVLTLDVEGFYTIVEN</sequence>
<dbReference type="GO" id="GO:0007091">
    <property type="term" value="P:metaphase/anaphase transition of mitotic cell cycle"/>
    <property type="evidence" value="ECO:0007669"/>
    <property type="project" value="TreeGrafter"/>
</dbReference>
<dbReference type="PROSITE" id="PS50069">
    <property type="entry name" value="CULLIN_2"/>
    <property type="match status" value="1"/>
</dbReference>
<evidence type="ECO:0000259" key="2">
    <source>
        <dbReference type="PROSITE" id="PS50069"/>
    </source>
</evidence>
<feature type="domain" description="Cullin family profile" evidence="2">
    <location>
        <begin position="544"/>
        <end position="727"/>
    </location>
</feature>
<dbReference type="Pfam" id="PF25773">
    <property type="entry name" value="TPR_ANAPC2"/>
    <property type="match status" value="1"/>
</dbReference>
<accession>A0A1X2GC57</accession>
<protein>
    <recommendedName>
        <fullName evidence="2">Cullin family profile domain-containing protein</fullName>
    </recommendedName>
</protein>
<dbReference type="OrthoDB" id="5581181at2759"/>
<dbReference type="InterPro" id="IPR057975">
    <property type="entry name" value="TPR_ANAPC2"/>
</dbReference>
<evidence type="ECO:0000313" key="3">
    <source>
        <dbReference type="EMBL" id="ORX50431.1"/>
    </source>
</evidence>
<dbReference type="GO" id="GO:0070979">
    <property type="term" value="P:protein K11-linked ubiquitination"/>
    <property type="evidence" value="ECO:0007669"/>
    <property type="project" value="TreeGrafter"/>
</dbReference>
<dbReference type="GO" id="GO:0006511">
    <property type="term" value="P:ubiquitin-dependent protein catabolic process"/>
    <property type="evidence" value="ECO:0007669"/>
    <property type="project" value="InterPro"/>
</dbReference>
<dbReference type="SMART" id="SM00182">
    <property type="entry name" value="CULLIN"/>
    <property type="match status" value="1"/>
</dbReference>
<dbReference type="GO" id="GO:0005680">
    <property type="term" value="C:anaphase-promoting complex"/>
    <property type="evidence" value="ECO:0007669"/>
    <property type="project" value="TreeGrafter"/>
</dbReference>
<dbReference type="InterPro" id="IPR016158">
    <property type="entry name" value="Cullin_homology"/>
</dbReference>
<evidence type="ECO:0000313" key="4">
    <source>
        <dbReference type="Proteomes" id="UP000242146"/>
    </source>
</evidence>
<dbReference type="Gene3D" id="1.20.1310.10">
    <property type="entry name" value="Cullin Repeats"/>
    <property type="match status" value="1"/>
</dbReference>
<dbReference type="PANTHER" id="PTHR45957:SF1">
    <property type="entry name" value="ANAPHASE-PROMOTING COMPLEX SUBUNIT 2"/>
    <property type="match status" value="1"/>
</dbReference>
<proteinExistence type="inferred from homology"/>
<organism evidence="3 4">
    <name type="scientific">Hesseltinella vesiculosa</name>
    <dbReference type="NCBI Taxonomy" id="101127"/>
    <lineage>
        <taxon>Eukaryota</taxon>
        <taxon>Fungi</taxon>
        <taxon>Fungi incertae sedis</taxon>
        <taxon>Mucoromycota</taxon>
        <taxon>Mucoromycotina</taxon>
        <taxon>Mucoromycetes</taxon>
        <taxon>Mucorales</taxon>
        <taxon>Cunninghamellaceae</taxon>
        <taxon>Hesseltinella</taxon>
    </lineage>
</organism>
<gene>
    <name evidence="3" type="ORF">DM01DRAFT_1408967</name>
</gene>
<dbReference type="SUPFAM" id="SSF75632">
    <property type="entry name" value="Cullin homology domain"/>
    <property type="match status" value="1"/>
</dbReference>
<comment type="similarity">
    <text evidence="1">Belongs to the cullin family.</text>
</comment>
<dbReference type="Proteomes" id="UP000242146">
    <property type="component" value="Unassembled WGS sequence"/>
</dbReference>
<keyword evidence="4" id="KW-1185">Reference proteome</keyword>
<dbReference type="STRING" id="101127.A0A1X2GC57"/>
<dbReference type="Gene3D" id="3.30.230.130">
    <property type="entry name" value="Cullin, Chain C, Domain 2"/>
    <property type="match status" value="1"/>
</dbReference>
<dbReference type="AlphaFoldDB" id="A0A1X2GC57"/>
<dbReference type="InterPro" id="IPR059120">
    <property type="entry name" value="Cullin-like_AB"/>
</dbReference>
<comment type="caution">
    <text evidence="3">The sequence shown here is derived from an EMBL/GenBank/DDBJ whole genome shotgun (WGS) entry which is preliminary data.</text>
</comment>